<protein>
    <submittedName>
        <fullName evidence="2">Uncharacterized protein</fullName>
    </submittedName>
</protein>
<comment type="caution">
    <text evidence="2">The sequence shown here is derived from an EMBL/GenBank/DDBJ whole genome shotgun (WGS) entry which is preliminary data.</text>
</comment>
<feature type="signal peptide" evidence="1">
    <location>
        <begin position="1"/>
        <end position="25"/>
    </location>
</feature>
<organism evidence="2 3">
    <name type="scientific">Falsiroseomonas oleicola</name>
    <dbReference type="NCBI Taxonomy" id="2801474"/>
    <lineage>
        <taxon>Bacteria</taxon>
        <taxon>Pseudomonadati</taxon>
        <taxon>Pseudomonadota</taxon>
        <taxon>Alphaproteobacteria</taxon>
        <taxon>Acetobacterales</taxon>
        <taxon>Roseomonadaceae</taxon>
        <taxon>Falsiroseomonas</taxon>
    </lineage>
</organism>
<evidence type="ECO:0000256" key="1">
    <source>
        <dbReference type="SAM" id="SignalP"/>
    </source>
</evidence>
<accession>A0ABS6H5L5</accession>
<keyword evidence="1" id="KW-0732">Signal</keyword>
<gene>
    <name evidence="2" type="ORF">JJQ90_09500</name>
</gene>
<dbReference type="EMBL" id="JAERQM010000002">
    <property type="protein sequence ID" value="MBU8543939.1"/>
    <property type="molecule type" value="Genomic_DNA"/>
</dbReference>
<reference evidence="2 3" key="1">
    <citation type="submission" date="2021-01" db="EMBL/GenBank/DDBJ databases">
        <title>Roseomonas sp. nov, a bacterium isolated from an oil production mixture in Yumen Oilfield.</title>
        <authorList>
            <person name="Wu D."/>
        </authorList>
    </citation>
    <scope>NUCLEOTIDE SEQUENCE [LARGE SCALE GENOMIC DNA]</scope>
    <source>
        <strain evidence="2 3">ROY-5-3</strain>
    </source>
</reference>
<evidence type="ECO:0000313" key="3">
    <source>
        <dbReference type="Proteomes" id="UP000689967"/>
    </source>
</evidence>
<proteinExistence type="predicted"/>
<evidence type="ECO:0000313" key="2">
    <source>
        <dbReference type="EMBL" id="MBU8543939.1"/>
    </source>
</evidence>
<dbReference type="Proteomes" id="UP000689967">
    <property type="component" value="Unassembled WGS sequence"/>
</dbReference>
<feature type="chain" id="PRO_5045324552" evidence="1">
    <location>
        <begin position="26"/>
        <end position="241"/>
    </location>
</feature>
<name>A0ABS6H5L5_9PROT</name>
<dbReference type="RefSeq" id="WP_216874679.1">
    <property type="nucleotide sequence ID" value="NZ_JAERQM010000002.1"/>
</dbReference>
<sequence>MRRLCLFPLLALLMALRVAVPEASAQGTQTVRGAFTLGSKVVALPPGPWRVVYQGAEPGRTRDLTVPTALHRAVLVQEVAGRAAGVILATAAADVGTVWDPHGICTRTDALRRHVEQAVRGSLDCRGLVNQGAGAGTTTPAWMRSLYRLGEGRPGFIPPRWIAAQLLLSEDMHLLRVDYRFAPAAYATGTARNAANWHDGVRTAEQTAFLDRLETFTLAARTELRRGLYGRSPATPLAGPF</sequence>
<keyword evidence="3" id="KW-1185">Reference proteome</keyword>